<dbReference type="RefSeq" id="WP_350385234.1">
    <property type="nucleotide sequence ID" value="NZ_JBEOME010000002.1"/>
</dbReference>
<evidence type="ECO:0000313" key="4">
    <source>
        <dbReference type="Proteomes" id="UP001467674"/>
    </source>
</evidence>
<name>A0ABV1S3U2_BACAB</name>
<dbReference type="Gene3D" id="2.60.40.3350">
    <property type="match status" value="1"/>
</dbReference>
<dbReference type="Pfam" id="PF10651">
    <property type="entry name" value="BppU_N"/>
    <property type="match status" value="1"/>
</dbReference>
<gene>
    <name evidence="3" type="ORF">ABQG71_06265</name>
</gene>
<proteinExistence type="predicted"/>
<comment type="caution">
    <text evidence="3">The sequence shown here is derived from an EMBL/GenBank/DDBJ whole genome shotgun (WGS) entry which is preliminary data.</text>
</comment>
<sequence length="466" mass="51278">MVAKTGALTFDVNAQSKRAINAAIQFSTQDINTARLSFMITKDGAPLPLSAVEGKLAMTTADGSRFIRTVMLVNKTEGLAEYVLTEDEIRHYGAVKAELLLRYTNGQSLSIHKFGFEIDRSLIDQDIAPIAEYYIDDFEALKGRVDELYDSVVDTVRELEAKFADLENVETKTGAQAKVDAHANKSDMHVTAQKKTEWDAKETPTGAQAKVDAHANDAVLHVTKAERSAWNAKETTTGAQEKVDSHASNEELHTTAAEKNKWNTSQIWRITDDNGQVRVYINNSNDYHEVLPRYKGFTHFASDTSAINGPGVALRGFWVCNATGSYGSVVGFDNINRTWRKTVANGEWGSWERLLTSSDLSSTWNQVTLVAGTVKQFAGNPLQFSIRQNALHLRGSFEGIPANDTVIARFTQKPSGSTIFGGQTIGAYGSARFTLGVDGSLKFDGMDSADNSKVTRIEINEYIPLW</sequence>
<dbReference type="Proteomes" id="UP001467674">
    <property type="component" value="Unassembled WGS sequence"/>
</dbReference>
<organism evidence="3 4">
    <name type="scientific">Bacillus altitudinis</name>
    <dbReference type="NCBI Taxonomy" id="293387"/>
    <lineage>
        <taxon>Bacteria</taxon>
        <taxon>Bacillati</taxon>
        <taxon>Bacillota</taxon>
        <taxon>Bacilli</taxon>
        <taxon>Bacillales</taxon>
        <taxon>Bacillaceae</taxon>
        <taxon>Bacillus</taxon>
    </lineage>
</organism>
<evidence type="ECO:0000259" key="2">
    <source>
        <dbReference type="Pfam" id="PF10651"/>
    </source>
</evidence>
<feature type="region of interest" description="Disordered" evidence="1">
    <location>
        <begin position="229"/>
        <end position="248"/>
    </location>
</feature>
<protein>
    <submittedName>
        <fullName evidence="3">Phage baseplate upper protein</fullName>
    </submittedName>
</protein>
<reference evidence="3 4" key="1">
    <citation type="submission" date="2024-06" db="EMBL/GenBank/DDBJ databases">
        <title>Construction of an artificial bacterial consortium using nitrogen cycle bacteria from Cuatro Cienegas Basin and a mangrove forest.</title>
        <authorList>
            <person name="Aguilera-Najera D."/>
            <person name="Marquez-Cianci L."/>
            <person name="Martinez-Perez E."/>
            <person name="Rosas-Barrera M."/>
            <person name="Rodriguez-Cruz U.E."/>
            <person name="Tapia-Lopez R."/>
            <person name="Eguiarte L.E."/>
            <person name="Souza-Saldivar V."/>
        </authorList>
    </citation>
    <scope>NUCLEOTIDE SEQUENCE [LARGE SCALE GENOMIC DNA]</scope>
    <source>
        <strain evidence="3 4">S14-15</strain>
    </source>
</reference>
<keyword evidence="4" id="KW-1185">Reference proteome</keyword>
<evidence type="ECO:0000256" key="1">
    <source>
        <dbReference type="SAM" id="MobiDB-lite"/>
    </source>
</evidence>
<dbReference type="EMBL" id="JBEOME010000002">
    <property type="protein sequence ID" value="MER3120791.1"/>
    <property type="molecule type" value="Genomic_DNA"/>
</dbReference>
<evidence type="ECO:0000313" key="3">
    <source>
        <dbReference type="EMBL" id="MER3120791.1"/>
    </source>
</evidence>
<dbReference type="InterPro" id="IPR018913">
    <property type="entry name" value="BppU_N"/>
</dbReference>
<feature type="domain" description="BppU N-terminal" evidence="2">
    <location>
        <begin position="7"/>
        <end position="143"/>
    </location>
</feature>
<accession>A0ABV1S3U2</accession>